<reference evidence="2 3" key="1">
    <citation type="submission" date="2021-12" db="EMBL/GenBank/DDBJ databases">
        <title>Genome sequencing of bacteria with rrn-lacking chromosome and rrn-plasmid.</title>
        <authorList>
            <person name="Anda M."/>
            <person name="Iwasaki W."/>
        </authorList>
    </citation>
    <scope>NUCLEOTIDE SEQUENCE [LARGE SCALE GENOMIC DNA]</scope>
    <source>
        <strain evidence="2 3">NBRC 15940</strain>
    </source>
</reference>
<comment type="caution">
    <text evidence="2">The sequence shown here is derived from an EMBL/GenBank/DDBJ whole genome shotgun (WGS) entry which is preliminary data.</text>
</comment>
<dbReference type="RefSeq" id="WP_338238280.1">
    <property type="nucleotide sequence ID" value="NZ_BQKE01000002.1"/>
</dbReference>
<gene>
    <name evidence="2" type="ORF">PEDI_36230</name>
</gene>
<proteinExistence type="predicted"/>
<keyword evidence="3" id="KW-1185">Reference proteome</keyword>
<evidence type="ECO:0000313" key="2">
    <source>
        <dbReference type="EMBL" id="GJM63071.1"/>
    </source>
</evidence>
<evidence type="ECO:0000313" key="3">
    <source>
        <dbReference type="Proteomes" id="UP001310022"/>
    </source>
</evidence>
<evidence type="ECO:0000256" key="1">
    <source>
        <dbReference type="SAM" id="MobiDB-lite"/>
    </source>
</evidence>
<feature type="region of interest" description="Disordered" evidence="1">
    <location>
        <begin position="1"/>
        <end position="61"/>
    </location>
</feature>
<accession>A0AAN5AN71</accession>
<dbReference type="Proteomes" id="UP001310022">
    <property type="component" value="Unassembled WGS sequence"/>
</dbReference>
<dbReference type="AlphaFoldDB" id="A0AAN5AN71"/>
<organism evidence="2 3">
    <name type="scientific">Persicobacter diffluens</name>
    <dbReference type="NCBI Taxonomy" id="981"/>
    <lineage>
        <taxon>Bacteria</taxon>
        <taxon>Pseudomonadati</taxon>
        <taxon>Bacteroidota</taxon>
        <taxon>Cytophagia</taxon>
        <taxon>Cytophagales</taxon>
        <taxon>Persicobacteraceae</taxon>
        <taxon>Persicobacter</taxon>
    </lineage>
</organism>
<sequence>MQAAKDEVNKAKEELKDAEDALKDAKKIEDEDERNAAIAKAEEDKKAAEDQLNAAKDAESQARGNVMDAIKDYMGKGSKELLAFTAGVNRCMQAEAGMVRQQEAERTLTSAEAVLVFLAKMDGKQAPDINLRDYAGLSEEEALAKCEEMASQVVDMLDGRAADGTAEAGILTAIKQARTAVYLFQQIFGLGYDMLADDDALREGCEQWATAQSLTFSAHESTGFDAGGRGFDNDVFDAVQCGDDLILYPFIAIEKGQNGKIKYDTDASETVYFRPVDAPARAKEGNPQGTELYALDNKKTLWEAYQTIDNQEQVLGKVNVLPFEPKTIKLYIKPVDGARVPTKADVENYLALIYGSVFLHFDVEILPAVTGLDWDEDGDGKLASGEGEHGNLANYTSEQRTLIQAFEKVHNRGNKDLVVFWAPPASNEGALGYFPQGRAYGFLYAPDNSEVTFHTLAHELGHGAFNLKHIFDRFDGKVVRGDTDNLMDYGKPDEAAYLGVNRKSLYAYQWALTHEPLKVLGIENYDEDSELVAQLIQCFTAAAVDFALYYSINWVSMFFDDDITEVPDYTDFSAVTSYKEFSWKEATVSASISCGTAVVPILSTAKNTRKIRVLLGAFAGAAEGMATELAKQYDVAVAKLEGEGIAPTMQEVLRNLNWVPVLANAGISAACTATATFVATSPKFQALYRLMRQKLKKQTGDISKELYEYISKRLGKGLGDFEFPNWDLPYAVDWPNLKKLHDTQFDLRLQKLETYFDGTNGQTGALAMLQHVPTNKFDDLTKYLDNLSPEVRLKFLDDCADNVEFVKFLGDRPEAVDVWAIIKANHSKLAKDVDVLKSFNKLKSNPNFTKMGLSDDLISRINGAKGLGYKEILDNLDNLGRKASEKGIELVDFHKVASEMLEGGGKVDGANWITKYIGDNADGFAGKKLKFEEFTNTELGGRYVDVSDVTNDKFKIFYEFKSVSIVPPGHFQIQFMKDLTNSNSLDQIKWVFNPNKNPSGNGGKQFKEALLEEIEKLPITDELARKFLGPRANADNLLDLIESQFENIFLK</sequence>
<dbReference type="SUPFAM" id="SSF55486">
    <property type="entry name" value="Metalloproteases ('zincins'), catalytic domain"/>
    <property type="match status" value="1"/>
</dbReference>
<name>A0AAN5AN71_9BACT</name>
<dbReference type="EMBL" id="BQKE01000002">
    <property type="protein sequence ID" value="GJM63071.1"/>
    <property type="molecule type" value="Genomic_DNA"/>
</dbReference>
<feature type="compositionally biased region" description="Basic and acidic residues" evidence="1">
    <location>
        <begin position="1"/>
        <end position="29"/>
    </location>
</feature>
<protein>
    <submittedName>
        <fullName evidence="2">Uncharacterized protein</fullName>
    </submittedName>
</protein>
<feature type="compositionally biased region" description="Basic and acidic residues" evidence="1">
    <location>
        <begin position="40"/>
        <end position="49"/>
    </location>
</feature>